<evidence type="ECO:0000313" key="1">
    <source>
        <dbReference type="EMBL" id="MEM4986650.1"/>
    </source>
</evidence>
<accession>A0ABU9PRL7</accession>
<protein>
    <submittedName>
        <fullName evidence="1">DUF2471 family protein</fullName>
    </submittedName>
</protein>
<dbReference type="InterPro" id="IPR018894">
    <property type="entry name" value="DUF2471"/>
</dbReference>
<organism evidence="1 2">
    <name type="scientific">Collimonas rhizosphaerae</name>
    <dbReference type="NCBI Taxonomy" id="3126357"/>
    <lineage>
        <taxon>Bacteria</taxon>
        <taxon>Pseudomonadati</taxon>
        <taxon>Pseudomonadota</taxon>
        <taxon>Betaproteobacteria</taxon>
        <taxon>Burkholderiales</taxon>
        <taxon>Oxalobacteraceae</taxon>
        <taxon>Collimonas</taxon>
    </lineage>
</organism>
<dbReference type="Proteomes" id="UP001495910">
    <property type="component" value="Unassembled WGS sequence"/>
</dbReference>
<keyword evidence="2" id="KW-1185">Reference proteome</keyword>
<name>A0ABU9PRL7_9BURK</name>
<dbReference type="EMBL" id="JBANDC010000003">
    <property type="protein sequence ID" value="MEM4986650.1"/>
    <property type="molecule type" value="Genomic_DNA"/>
</dbReference>
<reference evidence="1 2" key="1">
    <citation type="submission" date="2024-02" db="EMBL/GenBank/DDBJ databases">
        <title>Draft genome sequence of Collimonas sp. strain H4R21, an effective mineral-weathering bacterial strain isolated from the beech rhizosphere.</title>
        <authorList>
            <person name="Morin E."/>
            <person name="Uroz S."/>
            <person name="Leveau J.H.J."/>
            <person name="Kumar R."/>
            <person name="Rey M.W."/>
            <person name="Pham J."/>
        </authorList>
    </citation>
    <scope>NUCLEOTIDE SEQUENCE [LARGE SCALE GENOMIC DNA]</scope>
    <source>
        <strain evidence="1 2">H4R21</strain>
    </source>
</reference>
<comment type="caution">
    <text evidence="1">The sequence shown here is derived from an EMBL/GenBank/DDBJ whole genome shotgun (WGS) entry which is preliminary data.</text>
</comment>
<proteinExistence type="predicted"/>
<evidence type="ECO:0000313" key="2">
    <source>
        <dbReference type="Proteomes" id="UP001495910"/>
    </source>
</evidence>
<dbReference type="RefSeq" id="WP_342828356.1">
    <property type="nucleotide sequence ID" value="NZ_JBANDC010000003.1"/>
</dbReference>
<gene>
    <name evidence="1" type="ORF">V8G57_04520</name>
</gene>
<sequence>MRLTDMNEFDAVIARAKPIIQTAVARHRTEGRPLTWRLIHSIEGEVLAELRSSKDLQPAYINLIKHSGVFNYPMNDDPVDFGKSSAIACAFSMIYDAFHRLH</sequence>
<dbReference type="Pfam" id="PF10616">
    <property type="entry name" value="DUF2471"/>
    <property type="match status" value="1"/>
</dbReference>